<sequence>MAAINALVDLPIYNYLIIAVVLGIVVYTASKRSRPNLDHIPGIAFSDGDNSTERYVKDSGTLLHEGYLKFTKKGIPFKLRNPANPEHPQVILPWKYLSEVRSAPESRLSFPLYSNQAFLLDHSNAPQQTDVAVHIVRTDLNKNLAVLIDGMQEEIDLALASQLPKCPEWTPFPPYMALAYTISRATARVFAGTELSRNDEWVQIGVNTTIMAHQAAQEIRKQYPPFIRWLAKWRHPGARAVYANRLRAAELMAPILKKRLSNDLTESGEPDGVQWSIAATRSRQKKVLEVVDEHLFLGIASVHSSSATSLSVLYDLLDRPQIMQEIVEEIQTIHATCSNGRWNKQALTQLEKLDSFMAESQRMYSLGLVTVTRSAVKAYVFKDGLRLPKNTQFSFPNYELNHDPDVYPNPEQFDPWRFLKMRKTIDANKYHFAYTSDQILNFGSGTHACPGPELMAPSEYGMNDYAKTRTDQIRTNRWPTDVTILRRRVTEVTEFIAAVILSPTGTMAVRSGRNTKILPLYFALCGLVSPFTTSFTATKADWKALSIEVSEKLHAASPLGRPCFSTLNGESVSIEERECAITQDNYFNGSFRTDRYEGFLHLFGDGCMSNTTDECFFNNGDPLSSTDNKQCNQGLVSPYYLNVGGVSDVKAAYRFSRKTGVPISIKASGHDYMTRSSIKGSLALWVRNLKTMTYHQSFKPTGDTSAKSVSAITFGPGVNSDEAQAFANKNNVTLVGPSSPTVAIAGGWSFFGGHSVLTPTFGLGADRILEVEIVTPDGEHRICNRKRNADLFWALRGAGGGVFGVILSTTIKVEAAMPITFALITFPPTLSRQDEFLSLLINETRSLSSEGWGGPMTPSSLVLVNPRLDEAAANKSMSRFSSFSNENNGTVSILKFNTFYEFYSAFISTTPSDAGTGPLLTFRVLPKRLHETKKGQKDLHEFLMNQIKQGHSPTIFMTPPAQFKYPTDSTSMHPAWRNSYWDIGFTINYAVNSTFEERRQAAVQSQQLSRDIIALAPDGAAYPNEANPWQQNWQKEFWGENYKRLTQIKAKYDPHGILSCWRCIGFQDAWIHSNTRFGCMGEFEGLA</sequence>
<dbReference type="GO" id="GO:0005506">
    <property type="term" value="F:iron ion binding"/>
    <property type="evidence" value="ECO:0007669"/>
    <property type="project" value="InterPro"/>
</dbReference>
<dbReference type="GO" id="GO:0071949">
    <property type="term" value="F:FAD binding"/>
    <property type="evidence" value="ECO:0007669"/>
    <property type="project" value="InterPro"/>
</dbReference>
<dbReference type="SUPFAM" id="SSF56176">
    <property type="entry name" value="FAD-binding/transporter-associated domain-like"/>
    <property type="match status" value="1"/>
</dbReference>
<dbReference type="InterPro" id="IPR006094">
    <property type="entry name" value="Oxid_FAD_bind_N"/>
</dbReference>
<keyword evidence="11" id="KW-0812">Transmembrane</keyword>
<keyword evidence="8 10" id="KW-0408">Iron</keyword>
<dbReference type="InterPro" id="IPR012951">
    <property type="entry name" value="BBE"/>
</dbReference>
<dbReference type="GO" id="GO:0016020">
    <property type="term" value="C:membrane"/>
    <property type="evidence" value="ECO:0007669"/>
    <property type="project" value="UniProtKB-SubCell"/>
</dbReference>
<dbReference type="VEuPathDB" id="FungiDB:TRIVIDRAFT_155466"/>
<evidence type="ECO:0000256" key="3">
    <source>
        <dbReference type="ARBA" id="ARBA00005466"/>
    </source>
</evidence>
<dbReference type="GO" id="GO:0020037">
    <property type="term" value="F:heme binding"/>
    <property type="evidence" value="ECO:0007669"/>
    <property type="project" value="InterPro"/>
</dbReference>
<dbReference type="Gene3D" id="1.10.630.10">
    <property type="entry name" value="Cytochrome P450"/>
    <property type="match status" value="1"/>
</dbReference>
<dbReference type="GO" id="GO:0004497">
    <property type="term" value="F:monooxygenase activity"/>
    <property type="evidence" value="ECO:0007669"/>
    <property type="project" value="UniProtKB-KW"/>
</dbReference>
<dbReference type="CDD" id="cd11041">
    <property type="entry name" value="CYP503A1-like"/>
    <property type="match status" value="1"/>
</dbReference>
<dbReference type="PROSITE" id="PS00086">
    <property type="entry name" value="CYTOCHROME_P450"/>
    <property type="match status" value="1"/>
</dbReference>
<organism evidence="13 14">
    <name type="scientific">Hypocrea virens (strain Gv29-8 / FGSC 10586)</name>
    <name type="common">Gliocladium virens</name>
    <name type="synonym">Trichoderma virens</name>
    <dbReference type="NCBI Taxonomy" id="413071"/>
    <lineage>
        <taxon>Eukaryota</taxon>
        <taxon>Fungi</taxon>
        <taxon>Dikarya</taxon>
        <taxon>Ascomycota</taxon>
        <taxon>Pezizomycotina</taxon>
        <taxon>Sordariomycetes</taxon>
        <taxon>Hypocreomycetidae</taxon>
        <taxon>Hypocreales</taxon>
        <taxon>Hypocreaceae</taxon>
        <taxon>Trichoderma</taxon>
    </lineage>
</organism>
<gene>
    <name evidence="13" type="ORF">TRIVIDRAFT_155466</name>
</gene>
<evidence type="ECO:0000256" key="10">
    <source>
        <dbReference type="PIRSR" id="PIRSR602403-1"/>
    </source>
</evidence>
<evidence type="ECO:0000256" key="11">
    <source>
        <dbReference type="SAM" id="Phobius"/>
    </source>
</evidence>
<evidence type="ECO:0000313" key="14">
    <source>
        <dbReference type="Proteomes" id="UP000007115"/>
    </source>
</evidence>
<proteinExistence type="inferred from homology"/>
<keyword evidence="5 10" id="KW-0349">Heme</keyword>
<dbReference type="GeneID" id="25788310"/>
<dbReference type="Gene3D" id="3.30.465.10">
    <property type="match status" value="2"/>
</dbReference>
<dbReference type="Proteomes" id="UP000007115">
    <property type="component" value="Unassembled WGS sequence"/>
</dbReference>
<dbReference type="OMA" id="AWRNSYW"/>
<dbReference type="GO" id="GO:0016705">
    <property type="term" value="F:oxidoreductase activity, acting on paired donors, with incorporation or reduction of molecular oxygen"/>
    <property type="evidence" value="ECO:0007669"/>
    <property type="project" value="InterPro"/>
</dbReference>
<dbReference type="InterPro" id="IPR002403">
    <property type="entry name" value="Cyt_P450_E_grp-IV"/>
</dbReference>
<comment type="similarity">
    <text evidence="4">Belongs to the cytochrome P450 family.</text>
</comment>
<dbReference type="PROSITE" id="PS51387">
    <property type="entry name" value="FAD_PCMH"/>
    <property type="match status" value="1"/>
</dbReference>
<evidence type="ECO:0000259" key="12">
    <source>
        <dbReference type="PROSITE" id="PS51387"/>
    </source>
</evidence>
<dbReference type="Pfam" id="PF08031">
    <property type="entry name" value="BBE"/>
    <property type="match status" value="1"/>
</dbReference>
<dbReference type="PANTHER" id="PTHR46206:SF6">
    <property type="entry name" value="CYTOCHROME P450 MONOOXYGENASE AN1598-RELATED"/>
    <property type="match status" value="1"/>
</dbReference>
<dbReference type="OrthoDB" id="9983560at2759"/>
<comment type="caution">
    <text evidence="13">The sequence shown here is derived from an EMBL/GenBank/DDBJ whole genome shotgun (WGS) entry which is preliminary data.</text>
</comment>
<feature type="domain" description="FAD-binding PCMH-type" evidence="12">
    <location>
        <begin position="633"/>
        <end position="816"/>
    </location>
</feature>
<dbReference type="InterPro" id="IPR017972">
    <property type="entry name" value="Cyt_P450_CS"/>
</dbReference>
<dbReference type="InterPro" id="IPR036396">
    <property type="entry name" value="Cyt_P450_sf"/>
</dbReference>
<dbReference type="InterPro" id="IPR016166">
    <property type="entry name" value="FAD-bd_PCMH"/>
</dbReference>
<dbReference type="PRINTS" id="PR00465">
    <property type="entry name" value="EP450IV"/>
</dbReference>
<dbReference type="PANTHER" id="PTHR46206">
    <property type="entry name" value="CYTOCHROME P450"/>
    <property type="match status" value="1"/>
</dbReference>
<keyword evidence="11" id="KW-0472">Membrane</keyword>
<dbReference type="InterPro" id="IPR036318">
    <property type="entry name" value="FAD-bd_PCMH-like_sf"/>
</dbReference>
<evidence type="ECO:0000256" key="5">
    <source>
        <dbReference type="ARBA" id="ARBA00022617"/>
    </source>
</evidence>
<dbReference type="Pfam" id="PF00067">
    <property type="entry name" value="p450"/>
    <property type="match status" value="1"/>
</dbReference>
<dbReference type="eggNOG" id="KOG0156">
    <property type="taxonomic scope" value="Eukaryota"/>
</dbReference>
<evidence type="ECO:0000256" key="9">
    <source>
        <dbReference type="ARBA" id="ARBA00023033"/>
    </source>
</evidence>
<keyword evidence="9" id="KW-0503">Monooxygenase</keyword>
<dbReference type="InterPro" id="IPR016169">
    <property type="entry name" value="FAD-bd_PCMH_sub2"/>
</dbReference>
<evidence type="ECO:0000256" key="4">
    <source>
        <dbReference type="ARBA" id="ARBA00010617"/>
    </source>
</evidence>
<evidence type="ECO:0000256" key="1">
    <source>
        <dbReference type="ARBA" id="ARBA00001971"/>
    </source>
</evidence>
<dbReference type="EMBL" id="ABDF02000081">
    <property type="protein sequence ID" value="EHK20208.1"/>
    <property type="molecule type" value="Genomic_DNA"/>
</dbReference>
<keyword evidence="14" id="KW-1185">Reference proteome</keyword>
<dbReference type="InParanoid" id="G9N004"/>
<dbReference type="Pfam" id="PF01565">
    <property type="entry name" value="FAD_binding_4"/>
    <property type="match status" value="1"/>
</dbReference>
<keyword evidence="11" id="KW-1133">Transmembrane helix</keyword>
<keyword evidence="7" id="KW-0560">Oxidoreductase</keyword>
<evidence type="ECO:0000256" key="8">
    <source>
        <dbReference type="ARBA" id="ARBA00023004"/>
    </source>
</evidence>
<reference evidence="13 14" key="1">
    <citation type="journal article" date="2011" name="Genome Biol.">
        <title>Comparative genome sequence analysis underscores mycoparasitism as the ancestral life style of Trichoderma.</title>
        <authorList>
            <person name="Kubicek C.P."/>
            <person name="Herrera-Estrella A."/>
            <person name="Seidl-Seiboth V."/>
            <person name="Martinez D.A."/>
            <person name="Druzhinina I.S."/>
            <person name="Thon M."/>
            <person name="Zeilinger S."/>
            <person name="Casas-Flores S."/>
            <person name="Horwitz B.A."/>
            <person name="Mukherjee P.K."/>
            <person name="Mukherjee M."/>
            <person name="Kredics L."/>
            <person name="Alcaraz L.D."/>
            <person name="Aerts A."/>
            <person name="Antal Z."/>
            <person name="Atanasova L."/>
            <person name="Cervantes-Badillo M.G."/>
            <person name="Challacombe J."/>
            <person name="Chertkov O."/>
            <person name="McCluskey K."/>
            <person name="Coulpier F."/>
            <person name="Deshpande N."/>
            <person name="von Doehren H."/>
            <person name="Ebbole D.J."/>
            <person name="Esquivel-Naranjo E.U."/>
            <person name="Fekete E."/>
            <person name="Flipphi M."/>
            <person name="Glaser F."/>
            <person name="Gomez-Rodriguez E.Y."/>
            <person name="Gruber S."/>
            <person name="Han C."/>
            <person name="Henrissat B."/>
            <person name="Hermosa R."/>
            <person name="Hernandez-Onate M."/>
            <person name="Karaffa L."/>
            <person name="Kosti I."/>
            <person name="Le Crom S."/>
            <person name="Lindquist E."/>
            <person name="Lucas S."/>
            <person name="Luebeck M."/>
            <person name="Luebeck P.S."/>
            <person name="Margeot A."/>
            <person name="Metz B."/>
            <person name="Misra M."/>
            <person name="Nevalainen H."/>
            <person name="Omann M."/>
            <person name="Packer N."/>
            <person name="Perrone G."/>
            <person name="Uresti-Rivera E.E."/>
            <person name="Salamov A."/>
            <person name="Schmoll M."/>
            <person name="Seiboth B."/>
            <person name="Shapiro H."/>
            <person name="Sukno S."/>
            <person name="Tamayo-Ramos J.A."/>
            <person name="Tisch D."/>
            <person name="Wiest A."/>
            <person name="Wilkinson H.H."/>
            <person name="Zhang M."/>
            <person name="Coutinho P.M."/>
            <person name="Kenerley C.M."/>
            <person name="Monte E."/>
            <person name="Baker S.E."/>
            <person name="Grigoriev I.V."/>
        </authorList>
    </citation>
    <scope>NUCLEOTIDE SEQUENCE [LARGE SCALE GENOMIC DNA]</scope>
    <source>
        <strain evidence="14">Gv29-8 / FGSC 10586</strain>
    </source>
</reference>
<dbReference type="RefSeq" id="XP_013954401.1">
    <property type="nucleotide sequence ID" value="XM_014098926.1"/>
</dbReference>
<feature type="binding site" description="axial binding residue" evidence="10">
    <location>
        <position position="449"/>
    </location>
    <ligand>
        <name>heme</name>
        <dbReference type="ChEBI" id="CHEBI:30413"/>
    </ligand>
    <ligandPart>
        <name>Fe</name>
        <dbReference type="ChEBI" id="CHEBI:18248"/>
    </ligandPart>
</feature>
<dbReference type="SUPFAM" id="SSF48264">
    <property type="entry name" value="Cytochrome P450"/>
    <property type="match status" value="1"/>
</dbReference>
<name>G9N004_HYPVG</name>
<evidence type="ECO:0000256" key="2">
    <source>
        <dbReference type="ARBA" id="ARBA00004167"/>
    </source>
</evidence>
<keyword evidence="6 10" id="KW-0479">Metal-binding</keyword>
<evidence type="ECO:0000256" key="7">
    <source>
        <dbReference type="ARBA" id="ARBA00023002"/>
    </source>
</evidence>
<feature type="transmembrane region" description="Helical" evidence="11">
    <location>
        <begin position="12"/>
        <end position="30"/>
    </location>
</feature>
<dbReference type="HOGENOM" id="CLU_284681_0_0_1"/>
<protein>
    <recommendedName>
        <fullName evidence="12">FAD-binding PCMH-type domain-containing protein</fullName>
    </recommendedName>
</protein>
<comment type="similarity">
    <text evidence="3">Belongs to the oxygen-dependent FAD-linked oxidoreductase family.</text>
</comment>
<comment type="cofactor">
    <cofactor evidence="1 10">
        <name>heme</name>
        <dbReference type="ChEBI" id="CHEBI:30413"/>
    </cofactor>
</comment>
<evidence type="ECO:0000313" key="13">
    <source>
        <dbReference type="EMBL" id="EHK20208.1"/>
    </source>
</evidence>
<dbReference type="AlphaFoldDB" id="G9N004"/>
<comment type="subcellular location">
    <subcellularLocation>
        <location evidence="2">Membrane</location>
        <topology evidence="2">Single-pass membrane protein</topology>
    </subcellularLocation>
</comment>
<evidence type="ECO:0000256" key="6">
    <source>
        <dbReference type="ARBA" id="ARBA00022723"/>
    </source>
</evidence>
<dbReference type="STRING" id="413071.G9N004"/>
<dbReference type="InterPro" id="IPR001128">
    <property type="entry name" value="Cyt_P450"/>
</dbReference>
<accession>G9N004</accession>